<feature type="coiled-coil region" evidence="3">
    <location>
        <begin position="141"/>
        <end position="244"/>
    </location>
</feature>
<evidence type="ECO:0000313" key="4">
    <source>
        <dbReference type="EMBL" id="RZF40904.1"/>
    </source>
</evidence>
<keyword evidence="2 3" id="KW-0175">Coiled coil</keyword>
<organism evidence="4 5">
    <name type="scientific">Laodelphax striatellus</name>
    <name type="common">Small brown planthopper</name>
    <name type="synonym">Delphax striatella</name>
    <dbReference type="NCBI Taxonomy" id="195883"/>
    <lineage>
        <taxon>Eukaryota</taxon>
        <taxon>Metazoa</taxon>
        <taxon>Ecdysozoa</taxon>
        <taxon>Arthropoda</taxon>
        <taxon>Hexapoda</taxon>
        <taxon>Insecta</taxon>
        <taxon>Pterygota</taxon>
        <taxon>Neoptera</taxon>
        <taxon>Paraneoptera</taxon>
        <taxon>Hemiptera</taxon>
        <taxon>Auchenorrhyncha</taxon>
        <taxon>Fulgoroidea</taxon>
        <taxon>Delphacidae</taxon>
        <taxon>Criomorphinae</taxon>
        <taxon>Laodelphax</taxon>
    </lineage>
</organism>
<dbReference type="Pfam" id="PF09789">
    <property type="entry name" value="CC149"/>
    <property type="match status" value="1"/>
</dbReference>
<keyword evidence="5" id="KW-1185">Reference proteome</keyword>
<gene>
    <name evidence="4" type="ORF">LSTR_LSTR015060</name>
</gene>
<reference evidence="4 5" key="1">
    <citation type="journal article" date="2017" name="Gigascience">
        <title>Genome sequence of the small brown planthopper, Laodelphax striatellus.</title>
        <authorList>
            <person name="Zhu J."/>
            <person name="Jiang F."/>
            <person name="Wang X."/>
            <person name="Yang P."/>
            <person name="Bao Y."/>
            <person name="Zhao W."/>
            <person name="Wang W."/>
            <person name="Lu H."/>
            <person name="Wang Q."/>
            <person name="Cui N."/>
            <person name="Li J."/>
            <person name="Chen X."/>
            <person name="Luo L."/>
            <person name="Yu J."/>
            <person name="Kang L."/>
            <person name="Cui F."/>
        </authorList>
    </citation>
    <scope>NUCLEOTIDE SEQUENCE [LARGE SCALE GENOMIC DNA]</scope>
    <source>
        <strain evidence="4">Lst14</strain>
    </source>
</reference>
<evidence type="ECO:0000256" key="1">
    <source>
        <dbReference type="ARBA" id="ARBA00005872"/>
    </source>
</evidence>
<protein>
    <recommendedName>
        <fullName evidence="6">Coiled-coil domain-containing protein 149</fullName>
    </recommendedName>
</protein>
<evidence type="ECO:0000313" key="5">
    <source>
        <dbReference type="Proteomes" id="UP000291343"/>
    </source>
</evidence>
<dbReference type="InterPro" id="IPR019179">
    <property type="entry name" value="CC149"/>
</dbReference>
<dbReference type="PANTHER" id="PTHR21682">
    <property type="entry name" value="COILED-COIL DOMAIN-CONTAINING PROTEIN 149"/>
    <property type="match status" value="1"/>
</dbReference>
<dbReference type="InParanoid" id="A0A482X555"/>
<dbReference type="AlphaFoldDB" id="A0A482X555"/>
<evidence type="ECO:0008006" key="6">
    <source>
        <dbReference type="Google" id="ProtNLM"/>
    </source>
</evidence>
<dbReference type="EMBL" id="QKKF02017565">
    <property type="protein sequence ID" value="RZF40904.1"/>
    <property type="molecule type" value="Genomic_DNA"/>
</dbReference>
<dbReference type="OrthoDB" id="5917629at2759"/>
<comment type="similarity">
    <text evidence="1">Belongs to the CCDC149 family.</text>
</comment>
<dbReference type="PANTHER" id="PTHR21682:SF2">
    <property type="entry name" value="COILED-COIL DOMAIN-CONTAINING PROTEIN 149"/>
    <property type="match status" value="1"/>
</dbReference>
<dbReference type="Proteomes" id="UP000291343">
    <property type="component" value="Unassembled WGS sequence"/>
</dbReference>
<evidence type="ECO:0000256" key="3">
    <source>
        <dbReference type="SAM" id="Coils"/>
    </source>
</evidence>
<sequence length="424" mass="47130">MDQYADNYIGENCVLRRKLQSKAEALLILSQELEQCRTERDQFKLMAEQIQGRYSKLKKICPDSIIGYGSAHLPGKSVAQLVEELSEKNKALVLEQEDLKQKLKDAYGDIKVLRAGMHQRALSAAADCAAQAADCAPGHQREELVARLEAAGARCMQLEADVRGLLDDKEELEKECDAYRCKAHRLNHQLATLLRSRADPHNNALRTVDIDALVMENRYLQERLEQLQEEKELSQQTLSKYKAMLEKKRQKGSLKLGNSGGGGLVVSHKQVHQLLNDEGPPAENALAELRSLCLALLEALQDKSLALAHQKKSNRILAGRVRELEQRTEVVFPSQMLLQGYSGAQVDKEPVVIPIPEAQGNSEQPSSVTTATKIMKIDSDSVDEKILCPDNSIADEDTLPPRLQQLVLSAMKEIEAEPSSLTVN</sequence>
<comment type="caution">
    <text evidence="4">The sequence shown here is derived from an EMBL/GenBank/DDBJ whole genome shotgun (WGS) entry which is preliminary data.</text>
</comment>
<dbReference type="STRING" id="195883.A0A482X555"/>
<dbReference type="FunCoup" id="A0A482X555">
    <property type="interactions" value="38"/>
</dbReference>
<accession>A0A482X555</accession>
<name>A0A482X555_LAOST</name>
<evidence type="ECO:0000256" key="2">
    <source>
        <dbReference type="ARBA" id="ARBA00023054"/>
    </source>
</evidence>
<dbReference type="SMR" id="A0A482X555"/>
<proteinExistence type="inferred from homology"/>